<keyword evidence="2" id="KW-1185">Reference proteome</keyword>
<accession>A0ABV2PVM6</accession>
<evidence type="ECO:0008006" key="3">
    <source>
        <dbReference type="Google" id="ProtNLM"/>
    </source>
</evidence>
<evidence type="ECO:0000313" key="1">
    <source>
        <dbReference type="EMBL" id="MET4569095.1"/>
    </source>
</evidence>
<dbReference type="Proteomes" id="UP001549251">
    <property type="component" value="Unassembled WGS sequence"/>
</dbReference>
<gene>
    <name evidence="1" type="ORF">ABIE04_001422</name>
</gene>
<proteinExistence type="predicted"/>
<evidence type="ECO:0000313" key="2">
    <source>
        <dbReference type="Proteomes" id="UP001549251"/>
    </source>
</evidence>
<dbReference type="EMBL" id="JBEPSD010000001">
    <property type="protein sequence ID" value="MET4569095.1"/>
    <property type="molecule type" value="Genomic_DNA"/>
</dbReference>
<reference evidence="1 2" key="1">
    <citation type="submission" date="2024-06" db="EMBL/GenBank/DDBJ databases">
        <title>Sorghum-associated microbial communities from plants grown in Nebraska, USA.</title>
        <authorList>
            <person name="Schachtman D."/>
        </authorList>
    </citation>
    <scope>NUCLEOTIDE SEQUENCE [LARGE SCALE GENOMIC DNA]</scope>
    <source>
        <strain evidence="1 2">1757</strain>
    </source>
</reference>
<name>A0ABV2PVM6_9GAMM</name>
<comment type="caution">
    <text evidence="1">The sequence shown here is derived from an EMBL/GenBank/DDBJ whole genome shotgun (WGS) entry which is preliminary data.</text>
</comment>
<dbReference type="RefSeq" id="WP_354547976.1">
    <property type="nucleotide sequence ID" value="NZ_JBEPSD010000001.1"/>
</dbReference>
<organism evidence="1 2">
    <name type="scientific">Rhodanobacter soli</name>
    <dbReference type="NCBI Taxonomy" id="590609"/>
    <lineage>
        <taxon>Bacteria</taxon>
        <taxon>Pseudomonadati</taxon>
        <taxon>Pseudomonadota</taxon>
        <taxon>Gammaproteobacteria</taxon>
        <taxon>Lysobacterales</taxon>
        <taxon>Rhodanobacteraceae</taxon>
        <taxon>Rhodanobacter</taxon>
    </lineage>
</organism>
<sequence>MDVTYDHERFSKYQDRLVDLLLKTIYGSLVESGIADPQLLSSATHATAFGVAALIDGCTNTSIDDDQFTPFLTFKVPDMEAALHGEGSWMHECLDEDAIDAMCGLPAAF</sequence>
<protein>
    <recommendedName>
        <fullName evidence="3">MmgE/PrpD family protein</fullName>
    </recommendedName>
</protein>